<accession>A0A6J6G5M6</accession>
<evidence type="ECO:0000259" key="1">
    <source>
        <dbReference type="Pfam" id="PF01593"/>
    </source>
</evidence>
<dbReference type="PANTHER" id="PTHR42841">
    <property type="entry name" value="AMINE OXIDASE"/>
    <property type="match status" value="1"/>
</dbReference>
<dbReference type="InterPro" id="IPR036188">
    <property type="entry name" value="FAD/NAD-bd_sf"/>
</dbReference>
<dbReference type="Pfam" id="PF01593">
    <property type="entry name" value="Amino_oxidase"/>
    <property type="match status" value="1"/>
</dbReference>
<gene>
    <name evidence="2" type="ORF">UFOPK1778_00959</name>
</gene>
<reference evidence="2" key="1">
    <citation type="submission" date="2020-05" db="EMBL/GenBank/DDBJ databases">
        <authorList>
            <person name="Chiriac C."/>
            <person name="Salcher M."/>
            <person name="Ghai R."/>
            <person name="Kavagutti S V."/>
        </authorList>
    </citation>
    <scope>NUCLEOTIDE SEQUENCE</scope>
</reference>
<dbReference type="GO" id="GO:0016491">
    <property type="term" value="F:oxidoreductase activity"/>
    <property type="evidence" value="ECO:0007669"/>
    <property type="project" value="InterPro"/>
</dbReference>
<evidence type="ECO:0000313" key="2">
    <source>
        <dbReference type="EMBL" id="CAB4595840.1"/>
    </source>
</evidence>
<feature type="domain" description="Amine oxidase" evidence="1">
    <location>
        <begin position="11"/>
        <end position="65"/>
    </location>
</feature>
<name>A0A6J6G5M6_9ZZZZ</name>
<dbReference type="EMBL" id="CAEZUD010000056">
    <property type="protein sequence ID" value="CAB4595840.1"/>
    <property type="molecule type" value="Genomic_DNA"/>
</dbReference>
<proteinExistence type="predicted"/>
<dbReference type="SUPFAM" id="SSF51905">
    <property type="entry name" value="FAD/NAD(P)-binding domain"/>
    <property type="match status" value="1"/>
</dbReference>
<sequence length="349" mass="37990">MKSAIVIGAGLAGLQAARTLTSAGIQVTVLEESDRVGGRVTSDLIDGFICDRGFQVINPSYPEVARTNLIPTLDFQSINPNLRIQDGGSEFLVGLNHPFPLIFTTFKRRKELFNEFFTGVFLANPDLISTTVKRSIMKSFLFGRPGVPARGVGEFSKALAAGLADVRFAHRVERVEGKSVIGNFGRLDADAIVIATTAATANTLLNLYMPHQMSSSTTWYHTTKDELSSPAYMAIPTKSAIVNSVAISQISQSYAPLGSHLVATTTLNSVSEDRIEEQLAHIWGTSKWEHVTRYEIRDSLPFMSKGSARPIIRASESVVLAGDYLQLPSQQGAMTSGRLAAEELTQLRR</sequence>
<dbReference type="Gene3D" id="3.50.50.60">
    <property type="entry name" value="FAD/NAD(P)-binding domain"/>
    <property type="match status" value="2"/>
</dbReference>
<dbReference type="Gene3D" id="3.90.660.50">
    <property type="match status" value="1"/>
</dbReference>
<organism evidence="2">
    <name type="scientific">freshwater metagenome</name>
    <dbReference type="NCBI Taxonomy" id="449393"/>
    <lineage>
        <taxon>unclassified sequences</taxon>
        <taxon>metagenomes</taxon>
        <taxon>ecological metagenomes</taxon>
    </lineage>
</organism>
<dbReference type="AlphaFoldDB" id="A0A6J6G5M6"/>
<dbReference type="InterPro" id="IPR002937">
    <property type="entry name" value="Amino_oxidase"/>
</dbReference>
<protein>
    <submittedName>
        <fullName evidence="2">Unannotated protein</fullName>
    </submittedName>
</protein>